<dbReference type="InterPro" id="IPR023115">
    <property type="entry name" value="TIF_IF2_dom3"/>
</dbReference>
<feature type="domain" description="Tr-type G" evidence="9">
    <location>
        <begin position="120"/>
        <end position="296"/>
    </location>
</feature>
<dbReference type="PANTHER" id="PTHR43381">
    <property type="entry name" value="TRANSLATION INITIATION FACTOR IF-2-RELATED"/>
    <property type="match status" value="1"/>
</dbReference>
<dbReference type="PROSITE" id="PS51722">
    <property type="entry name" value="G_TR_2"/>
    <property type="match status" value="1"/>
</dbReference>
<dbReference type="CDD" id="cd01887">
    <property type="entry name" value="IF2_eIF5B"/>
    <property type="match status" value="1"/>
</dbReference>
<dbReference type="InterPro" id="IPR000178">
    <property type="entry name" value="TF_IF2_bacterial-like"/>
</dbReference>
<dbReference type="Gene3D" id="3.40.50.300">
    <property type="entry name" value="P-loop containing nucleotide triphosphate hydrolases"/>
    <property type="match status" value="1"/>
</dbReference>
<dbReference type="InterPro" id="IPR006847">
    <property type="entry name" value="IF2_N"/>
</dbReference>
<dbReference type="InterPro" id="IPR027417">
    <property type="entry name" value="P-loop_NTPase"/>
</dbReference>
<comment type="similarity">
    <text evidence="1 7 8">Belongs to the TRAFAC class translation factor GTPase superfamily. Classic translation factor GTPase family. IF-2 subfamily.</text>
</comment>
<dbReference type="GO" id="GO:0005525">
    <property type="term" value="F:GTP binding"/>
    <property type="evidence" value="ECO:0007669"/>
    <property type="project" value="UniProtKB-KW"/>
</dbReference>
<protein>
    <recommendedName>
        <fullName evidence="2 7">Translation initiation factor IF-2</fullName>
    </recommendedName>
</protein>
<keyword evidence="6 7" id="KW-0342">GTP-binding</keyword>
<dbReference type="SUPFAM" id="SSF50447">
    <property type="entry name" value="Translation proteins"/>
    <property type="match status" value="2"/>
</dbReference>
<dbReference type="SUPFAM" id="SSF52156">
    <property type="entry name" value="Initiation factor IF2/eIF5b, domain 3"/>
    <property type="match status" value="1"/>
</dbReference>
<dbReference type="InterPro" id="IPR000795">
    <property type="entry name" value="T_Tr_GTP-bd_dom"/>
</dbReference>
<evidence type="ECO:0000313" key="10">
    <source>
        <dbReference type="EMBL" id="PIU24633.1"/>
    </source>
</evidence>
<comment type="subcellular location">
    <subcellularLocation>
        <location evidence="7">Cytoplasm</location>
    </subcellularLocation>
</comment>
<dbReference type="InterPro" id="IPR044145">
    <property type="entry name" value="IF2_II"/>
</dbReference>
<dbReference type="InterPro" id="IPR036925">
    <property type="entry name" value="TIF_IF2_dom3_sf"/>
</dbReference>
<accession>A0A2M6YD69</accession>
<dbReference type="InterPro" id="IPR005225">
    <property type="entry name" value="Small_GTP-bd"/>
</dbReference>
<evidence type="ECO:0000256" key="1">
    <source>
        <dbReference type="ARBA" id="ARBA00007733"/>
    </source>
</evidence>
<dbReference type="Proteomes" id="UP000229896">
    <property type="component" value="Unassembled WGS sequence"/>
</dbReference>
<dbReference type="InterPro" id="IPR009000">
    <property type="entry name" value="Transl_B-barrel_sf"/>
</dbReference>
<evidence type="ECO:0000256" key="7">
    <source>
        <dbReference type="HAMAP-Rule" id="MF_00100"/>
    </source>
</evidence>
<dbReference type="AlphaFoldDB" id="A0A2M6YD69"/>
<organism evidence="10 11">
    <name type="scientific">Candidatus Berkelbacteria bacterium CG08_land_8_20_14_0_20_39_8</name>
    <dbReference type="NCBI Taxonomy" id="1974511"/>
    <lineage>
        <taxon>Bacteria</taxon>
        <taxon>Candidatus Berkelbacteria</taxon>
    </lineage>
</organism>
<dbReference type="FunFam" id="2.40.30.10:FF:000008">
    <property type="entry name" value="Translation initiation factor IF-2"/>
    <property type="match status" value="1"/>
</dbReference>
<dbReference type="Pfam" id="PF00009">
    <property type="entry name" value="GTP_EFTU"/>
    <property type="match status" value="1"/>
</dbReference>
<dbReference type="PRINTS" id="PR00315">
    <property type="entry name" value="ELONGATNFCT"/>
</dbReference>
<dbReference type="HAMAP" id="MF_00100_B">
    <property type="entry name" value="IF_2_B"/>
    <property type="match status" value="1"/>
</dbReference>
<evidence type="ECO:0000256" key="8">
    <source>
        <dbReference type="RuleBase" id="RU000644"/>
    </source>
</evidence>
<comment type="caution">
    <text evidence="10">The sequence shown here is derived from an EMBL/GenBank/DDBJ whole genome shotgun (WGS) entry which is preliminary data.</text>
</comment>
<dbReference type="FunFam" id="3.40.50.300:FF:000019">
    <property type="entry name" value="Translation initiation factor IF-2"/>
    <property type="match status" value="1"/>
</dbReference>
<keyword evidence="5 7" id="KW-0648">Protein biosynthesis</keyword>
<dbReference type="InterPro" id="IPR015760">
    <property type="entry name" value="TIF_IF2"/>
</dbReference>
<dbReference type="NCBIfam" id="TIGR00487">
    <property type="entry name" value="IF-2"/>
    <property type="match status" value="1"/>
</dbReference>
<dbReference type="FunFam" id="3.40.50.10050:FF:000001">
    <property type="entry name" value="Translation initiation factor IF-2"/>
    <property type="match status" value="1"/>
</dbReference>
<dbReference type="Gene3D" id="3.40.50.10050">
    <property type="entry name" value="Translation initiation factor IF- 2, domain 3"/>
    <property type="match status" value="1"/>
</dbReference>
<evidence type="ECO:0000259" key="9">
    <source>
        <dbReference type="PROSITE" id="PS51722"/>
    </source>
</evidence>
<dbReference type="Pfam" id="PF11987">
    <property type="entry name" value="IF-2"/>
    <property type="match status" value="1"/>
</dbReference>
<comment type="caution">
    <text evidence="7">Lacks conserved residue(s) required for the propagation of feature annotation.</text>
</comment>
<dbReference type="EMBL" id="PEXI01000002">
    <property type="protein sequence ID" value="PIU24633.1"/>
    <property type="molecule type" value="Genomic_DNA"/>
</dbReference>
<dbReference type="Pfam" id="PF22042">
    <property type="entry name" value="EF-G_D2"/>
    <property type="match status" value="1"/>
</dbReference>
<evidence type="ECO:0000256" key="3">
    <source>
        <dbReference type="ARBA" id="ARBA00022540"/>
    </source>
</evidence>
<dbReference type="GO" id="GO:0003924">
    <property type="term" value="F:GTPase activity"/>
    <property type="evidence" value="ECO:0007669"/>
    <property type="project" value="UniProtKB-UniRule"/>
</dbReference>
<dbReference type="Pfam" id="PF04760">
    <property type="entry name" value="IF2_N"/>
    <property type="match status" value="1"/>
</dbReference>
<reference evidence="11" key="1">
    <citation type="submission" date="2017-09" db="EMBL/GenBank/DDBJ databases">
        <title>Depth-based differentiation of microbial function through sediment-hosted aquifers and enrichment of novel symbionts in the deep terrestrial subsurface.</title>
        <authorList>
            <person name="Probst A.J."/>
            <person name="Ladd B."/>
            <person name="Jarett J.K."/>
            <person name="Geller-Mcgrath D.E."/>
            <person name="Sieber C.M.K."/>
            <person name="Emerson J.B."/>
            <person name="Anantharaman K."/>
            <person name="Thomas B.C."/>
            <person name="Malmstrom R."/>
            <person name="Stieglmeier M."/>
            <person name="Klingl A."/>
            <person name="Woyke T."/>
            <person name="Ryan C.M."/>
            <person name="Banfield J.F."/>
        </authorList>
    </citation>
    <scope>NUCLEOTIDE SEQUENCE [LARGE SCALE GENOMIC DNA]</scope>
</reference>
<gene>
    <name evidence="7" type="primary">infB</name>
    <name evidence="10" type="ORF">COT12_00020</name>
</gene>
<comment type="function">
    <text evidence="7 8">One of the essential components for the initiation of protein synthesis. Protects formylmethionyl-tRNA from spontaneous hydrolysis and promotes its binding to the 30S ribosomal subunits. Also involved in the hydrolysis of GTP during the formation of the 70S ribosomal complex.</text>
</comment>
<evidence type="ECO:0000256" key="6">
    <source>
        <dbReference type="ARBA" id="ARBA00023134"/>
    </source>
</evidence>
<dbReference type="CDD" id="cd03702">
    <property type="entry name" value="IF2_mtIF2_II"/>
    <property type="match status" value="1"/>
</dbReference>
<dbReference type="GO" id="GO:0005737">
    <property type="term" value="C:cytoplasm"/>
    <property type="evidence" value="ECO:0007669"/>
    <property type="project" value="UniProtKB-SubCell"/>
</dbReference>
<dbReference type="NCBIfam" id="TIGR00231">
    <property type="entry name" value="small_GTP"/>
    <property type="match status" value="1"/>
</dbReference>
<evidence type="ECO:0000256" key="2">
    <source>
        <dbReference type="ARBA" id="ARBA00020675"/>
    </source>
</evidence>
<keyword evidence="7" id="KW-0963">Cytoplasm</keyword>
<name>A0A2M6YD69_9BACT</name>
<keyword evidence="3 7" id="KW-0396">Initiation factor</keyword>
<sequence>MAFKKRKLSKKETKAAAKLPAFVERDTTDIADTTPKAKKKTYLPEVVSVKDFADISGLPVTEIIGQLIKNGVLANINENIDFETAQIVGDDFGLEVLPKDAQTEEFSEKAQVSDSKTLETRPPVVSIMGHVDHGKTSLLDKIRETHVAAGESGGITQHISAYEIDIPDSEDKSKKRSITFIDTPGHSAFSAMRSHGASIADIVILIVAADDGVMPQTKEVIEQSKLQNVPIIVAINKTDLPNADVMKIRQQLSEYELIGEDWGGKTTIIEISAKTGIGVDQLLEMILLQADLMDLKADPRVPATGIVIESHIHKGAGALAVILIENGSLKIGDSVAIGPVYGKVRILENWMGQSISVAGPSTPVRVAGLKSLPNFAERLVAFESEKEAKTAAKNFSERNITRRYIAKSVSKGDSDIVELNLIVKSDVAGSLEAIKKTLSEISNHGLKIKIILEGVGPVSESDAAMAAATGALILAFRIAISLPAKKIIDKEKIQAIEYQVIYELVDDVKRILEKMLPPIIKENEIGKGKILVEFRNNKKGVVIGFRVDEGEFRVGEMVKVISNSEEIWRGKINSLRREKDQVSSISSGTEAGIGLDAGAKYSVGDKIVAFSIEEIPQKL</sequence>
<feature type="binding site" evidence="7">
    <location>
        <begin position="236"/>
        <end position="239"/>
    </location>
    <ligand>
        <name>GTP</name>
        <dbReference type="ChEBI" id="CHEBI:37565"/>
    </ligand>
</feature>
<dbReference type="SUPFAM" id="SSF52540">
    <property type="entry name" value="P-loop containing nucleoside triphosphate hydrolases"/>
    <property type="match status" value="1"/>
</dbReference>
<dbReference type="InterPro" id="IPR053905">
    <property type="entry name" value="EF-G-like_DII"/>
</dbReference>
<evidence type="ECO:0000256" key="5">
    <source>
        <dbReference type="ARBA" id="ARBA00022917"/>
    </source>
</evidence>
<dbReference type="Gene3D" id="2.40.30.10">
    <property type="entry name" value="Translation factors"/>
    <property type="match status" value="2"/>
</dbReference>
<evidence type="ECO:0000313" key="11">
    <source>
        <dbReference type="Proteomes" id="UP000229896"/>
    </source>
</evidence>
<keyword evidence="4 7" id="KW-0547">Nucleotide-binding</keyword>
<dbReference type="PANTHER" id="PTHR43381:SF4">
    <property type="entry name" value="EUKARYOTIC TRANSLATION INITIATION FACTOR 5B"/>
    <property type="match status" value="1"/>
</dbReference>
<feature type="binding site" evidence="7">
    <location>
        <begin position="182"/>
        <end position="186"/>
    </location>
    <ligand>
        <name>GTP</name>
        <dbReference type="ChEBI" id="CHEBI:37565"/>
    </ligand>
</feature>
<proteinExistence type="inferred from homology"/>
<evidence type="ECO:0000256" key="4">
    <source>
        <dbReference type="ARBA" id="ARBA00022741"/>
    </source>
</evidence>
<feature type="binding site" evidence="7">
    <location>
        <begin position="129"/>
        <end position="136"/>
    </location>
    <ligand>
        <name>GTP</name>
        <dbReference type="ChEBI" id="CHEBI:37565"/>
    </ligand>
</feature>
<dbReference type="GO" id="GO:0003743">
    <property type="term" value="F:translation initiation factor activity"/>
    <property type="evidence" value="ECO:0007669"/>
    <property type="project" value="UniProtKB-UniRule"/>
</dbReference>